<accession>A0A183IU31</accession>
<gene>
    <name evidence="2" type="ORF">SBAD_LOCUS7128</name>
</gene>
<feature type="domain" description="EGF-like" evidence="1">
    <location>
        <begin position="347"/>
        <end position="381"/>
    </location>
</feature>
<dbReference type="AlphaFoldDB" id="A0A183IU31"/>
<dbReference type="WBParaSite" id="SBAD_0000739401-mRNA-1">
    <property type="protein sequence ID" value="SBAD_0000739401-mRNA-1"/>
    <property type="gene ID" value="SBAD_0000739401"/>
</dbReference>
<name>A0A183IU31_9BILA</name>
<dbReference type="InterPro" id="IPR006149">
    <property type="entry name" value="EB_dom"/>
</dbReference>
<dbReference type="InterPro" id="IPR052740">
    <property type="entry name" value="CE4"/>
</dbReference>
<feature type="domain" description="EGF-like" evidence="1">
    <location>
        <begin position="495"/>
        <end position="528"/>
    </location>
</feature>
<feature type="domain" description="EGF-like" evidence="1">
    <location>
        <begin position="444"/>
        <end position="477"/>
    </location>
</feature>
<reference evidence="2 3" key="2">
    <citation type="submission" date="2018-11" db="EMBL/GenBank/DDBJ databases">
        <authorList>
            <consortium name="Pathogen Informatics"/>
        </authorList>
    </citation>
    <scope>NUCLEOTIDE SEQUENCE [LARGE SCALE GENOMIC DNA]</scope>
</reference>
<feature type="domain" description="EGF-like" evidence="1">
    <location>
        <begin position="304"/>
        <end position="337"/>
    </location>
</feature>
<evidence type="ECO:0000313" key="4">
    <source>
        <dbReference type="WBParaSite" id="SBAD_0000739401-mRNA-1"/>
    </source>
</evidence>
<dbReference type="EMBL" id="UZAM01010345">
    <property type="protein sequence ID" value="VDP11987.1"/>
    <property type="molecule type" value="Genomic_DNA"/>
</dbReference>
<sequence>MKTSPTMMPTSPGSSCRNNEQCLGGSACDSGTNVCMCPRGTVDHSGQCEIFVVGSIEVDDSCIEVSNAQVSIVIAVEIPVTVGQSCRERNDCEKGAYCNMKSLRCQCFSRDVEIDKKCFRIMYPGQKGCHYNRQCAASYEGAICANATCICSSDNIACKEHEILDKYRGVISASLLAVPGSTCSDNLPCSGGAICQNGFCICPHPRMKIIDGTCLFPDHSAISMKLASNFYVPQYYTIQTTTQNSVPPLFAGPGSACGNYTVCLGNSTCIHNVCQCANGTVSSDWRCVPAKLSESNQNALPYESCSHGETCTGNSFCDGTICRCPANTILTVEKTCQSVRFSVPYSSCAEGQQCLGGSYCNPNNWLCECPDNQQPVNDQCVNLPTRVTVNYGPQAQSNLCSYDSECTGGAICIDGVCTCPDGMTMNEQSICSVNSNPINYASGQCHDDAQCYHGFVCMQNMCQCPPYKVLNSQGMCVANAQFQRTLSDMTSTTTFCQKDSQCSNGTICLENVCQCPPGQLQNSDNSCGPTREMVSIGAACNVMTLCAGGAVCMDGSCQCPPDKIQVGQVCLQSNDNGKGAK</sequence>
<dbReference type="PANTHER" id="PTHR45985:SF3">
    <property type="entry name" value="CHITIN DEACETYLASE-LIKE 4"/>
    <property type="match status" value="1"/>
</dbReference>
<dbReference type="InterPro" id="IPR006150">
    <property type="entry name" value="Cys_repeat_1"/>
</dbReference>
<reference evidence="4" key="1">
    <citation type="submission" date="2016-06" db="UniProtKB">
        <authorList>
            <consortium name="WormBaseParasite"/>
        </authorList>
    </citation>
    <scope>IDENTIFICATION</scope>
</reference>
<evidence type="ECO:0000259" key="1">
    <source>
        <dbReference type="SMART" id="SM00181"/>
    </source>
</evidence>
<proteinExistence type="predicted"/>
<dbReference type="SMART" id="SM00181">
    <property type="entry name" value="EGF"/>
    <property type="match status" value="9"/>
</dbReference>
<dbReference type="InterPro" id="IPR000742">
    <property type="entry name" value="EGF"/>
</dbReference>
<evidence type="ECO:0000313" key="3">
    <source>
        <dbReference type="Proteomes" id="UP000270296"/>
    </source>
</evidence>
<keyword evidence="3" id="KW-1185">Reference proteome</keyword>
<feature type="domain" description="EGF-like" evidence="1">
    <location>
        <begin position="15"/>
        <end position="49"/>
    </location>
</feature>
<feature type="domain" description="EGF-like" evidence="1">
    <location>
        <begin position="182"/>
        <end position="215"/>
    </location>
</feature>
<organism evidence="4">
    <name type="scientific">Soboliphyme baturini</name>
    <dbReference type="NCBI Taxonomy" id="241478"/>
    <lineage>
        <taxon>Eukaryota</taxon>
        <taxon>Metazoa</taxon>
        <taxon>Ecdysozoa</taxon>
        <taxon>Nematoda</taxon>
        <taxon>Enoplea</taxon>
        <taxon>Dorylaimia</taxon>
        <taxon>Dioctophymatida</taxon>
        <taxon>Dioctophymatoidea</taxon>
        <taxon>Soboliphymatidae</taxon>
        <taxon>Soboliphyme</taxon>
    </lineage>
</organism>
<feature type="domain" description="EGF-like" evidence="1">
    <location>
        <begin position="256"/>
        <end position="288"/>
    </location>
</feature>
<dbReference type="SMART" id="SM00289">
    <property type="entry name" value="WR1"/>
    <property type="match status" value="5"/>
</dbReference>
<dbReference type="PANTHER" id="PTHR45985">
    <property type="match status" value="1"/>
</dbReference>
<dbReference type="Pfam" id="PF01683">
    <property type="entry name" value="EB"/>
    <property type="match status" value="5"/>
</dbReference>
<protein>
    <submittedName>
        <fullName evidence="4">EB domain-containing protein</fullName>
    </submittedName>
</protein>
<feature type="domain" description="EGF-like" evidence="1">
    <location>
        <begin position="539"/>
        <end position="571"/>
    </location>
</feature>
<feature type="domain" description="EGF-like" evidence="1">
    <location>
        <begin position="399"/>
        <end position="432"/>
    </location>
</feature>
<evidence type="ECO:0000313" key="2">
    <source>
        <dbReference type="EMBL" id="VDP11987.1"/>
    </source>
</evidence>
<dbReference type="OrthoDB" id="504708at2759"/>
<dbReference type="Proteomes" id="UP000270296">
    <property type="component" value="Unassembled WGS sequence"/>
</dbReference>